<feature type="domain" description="HTH cro/C1-type" evidence="2">
    <location>
        <begin position="7"/>
        <end position="61"/>
    </location>
</feature>
<dbReference type="Pfam" id="PF01381">
    <property type="entry name" value="HTH_3"/>
    <property type="match status" value="1"/>
</dbReference>
<keyword evidence="4" id="KW-1185">Reference proteome</keyword>
<dbReference type="Proteomes" id="UP001282284">
    <property type="component" value="Unassembled WGS sequence"/>
</dbReference>
<dbReference type="SUPFAM" id="SSF47413">
    <property type="entry name" value="lambda repressor-like DNA-binding domains"/>
    <property type="match status" value="1"/>
</dbReference>
<protein>
    <submittedName>
        <fullName evidence="3">Helix-turn-helix transcriptional regulator</fullName>
    </submittedName>
</protein>
<evidence type="ECO:0000256" key="1">
    <source>
        <dbReference type="ARBA" id="ARBA00023125"/>
    </source>
</evidence>
<organism evidence="3 4">
    <name type="scientific">Sporosarcina saromensis</name>
    <dbReference type="NCBI Taxonomy" id="359365"/>
    <lineage>
        <taxon>Bacteria</taxon>
        <taxon>Bacillati</taxon>
        <taxon>Bacillota</taxon>
        <taxon>Bacilli</taxon>
        <taxon>Bacillales</taxon>
        <taxon>Caryophanaceae</taxon>
        <taxon>Sporosarcina</taxon>
    </lineage>
</organism>
<accession>A0ABU4GA15</accession>
<reference evidence="3 4" key="1">
    <citation type="submission" date="2023-06" db="EMBL/GenBank/DDBJ databases">
        <title>Sporosarcina sp. nov., isolated from Korean traditional fermented seafood 'Jeotgal'.</title>
        <authorList>
            <person name="Yang A.I."/>
            <person name="Shin N.-R."/>
        </authorList>
    </citation>
    <scope>NUCLEOTIDE SEQUENCE [LARGE SCALE GENOMIC DNA]</scope>
    <source>
        <strain evidence="3 4">KCTC13119</strain>
    </source>
</reference>
<name>A0ABU4GA15_9BACL</name>
<evidence type="ECO:0000313" key="3">
    <source>
        <dbReference type="EMBL" id="MDW0113817.1"/>
    </source>
</evidence>
<dbReference type="InterPro" id="IPR010982">
    <property type="entry name" value="Lambda_DNA-bd_dom_sf"/>
</dbReference>
<dbReference type="InterPro" id="IPR001387">
    <property type="entry name" value="Cro/C1-type_HTH"/>
</dbReference>
<dbReference type="PANTHER" id="PTHR46558:SF13">
    <property type="entry name" value="HTH-TYPE TRANSCRIPTIONAL REGULATOR IMMR"/>
    <property type="match status" value="1"/>
</dbReference>
<gene>
    <name evidence="3" type="ORF">QT711_11520</name>
</gene>
<dbReference type="SMART" id="SM00530">
    <property type="entry name" value="HTH_XRE"/>
    <property type="match status" value="1"/>
</dbReference>
<evidence type="ECO:0000313" key="4">
    <source>
        <dbReference type="Proteomes" id="UP001282284"/>
    </source>
</evidence>
<sequence length="120" mass="14211">MSVGLRIKQLRKSSHLTQKQLAERVNVSSQVISNWEREYTEPGSDDVKELAKVFDCSADYILLGENKTDDAVNEEKEFQAFINDPELERWHRELPQSDEEDLRKLRDMWEIMRRDKKGDK</sequence>
<dbReference type="CDD" id="cd00093">
    <property type="entry name" value="HTH_XRE"/>
    <property type="match status" value="1"/>
</dbReference>
<proteinExistence type="predicted"/>
<dbReference type="PROSITE" id="PS50943">
    <property type="entry name" value="HTH_CROC1"/>
    <property type="match status" value="1"/>
</dbReference>
<dbReference type="PANTHER" id="PTHR46558">
    <property type="entry name" value="TRACRIPTIONAL REGULATORY PROTEIN-RELATED-RELATED"/>
    <property type="match status" value="1"/>
</dbReference>
<evidence type="ECO:0000259" key="2">
    <source>
        <dbReference type="PROSITE" id="PS50943"/>
    </source>
</evidence>
<keyword evidence="1" id="KW-0238">DNA-binding</keyword>
<dbReference type="Gene3D" id="1.10.260.40">
    <property type="entry name" value="lambda repressor-like DNA-binding domains"/>
    <property type="match status" value="1"/>
</dbReference>
<dbReference type="EMBL" id="JAUBDI010000010">
    <property type="protein sequence ID" value="MDW0113817.1"/>
    <property type="molecule type" value="Genomic_DNA"/>
</dbReference>
<comment type="caution">
    <text evidence="3">The sequence shown here is derived from an EMBL/GenBank/DDBJ whole genome shotgun (WGS) entry which is preliminary data.</text>
</comment>
<dbReference type="RefSeq" id="WP_317944403.1">
    <property type="nucleotide sequence ID" value="NZ_JAUBDI010000010.1"/>
</dbReference>